<dbReference type="Proteomes" id="UP000002287">
    <property type="component" value="Chromosome 2"/>
</dbReference>
<dbReference type="EMBL" id="CP000615">
    <property type="protein sequence ID" value="ABO57461.1"/>
    <property type="molecule type" value="Genomic_DNA"/>
</dbReference>
<proteinExistence type="predicted"/>
<feature type="coiled-coil region" evidence="1">
    <location>
        <begin position="59"/>
        <end position="93"/>
    </location>
</feature>
<gene>
    <name evidence="2" type="ordered locus">Bcep1808_4497</name>
</gene>
<protein>
    <submittedName>
        <fullName evidence="2">Uncharacterized protein</fullName>
    </submittedName>
</protein>
<dbReference type="KEGG" id="bvi:Bcep1808_4497"/>
<keyword evidence="1" id="KW-0175">Coiled coil</keyword>
<evidence type="ECO:0000256" key="1">
    <source>
        <dbReference type="SAM" id="Coils"/>
    </source>
</evidence>
<dbReference type="HOGENOM" id="CLU_1700949_0_0_4"/>
<sequence>MRALAIKVGAVEWYEAGDSVCLPDGDTIACCQSSIGHMPEPIHYDDMVEYLVSVSPAKILKLIDAFEAAEREREKLRAELEAAAADKRDAERYRALREFGKDGVNMKPPVEHVHAMLYSHLAGTIPASRVITGDELDRAIDAALGEKNANHSDK</sequence>
<evidence type="ECO:0000313" key="3">
    <source>
        <dbReference type="Proteomes" id="UP000002287"/>
    </source>
</evidence>
<organism evidence="2 3">
    <name type="scientific">Burkholderia vietnamiensis (strain G4 / LMG 22486)</name>
    <name type="common">Burkholderia cepacia (strain R1808)</name>
    <dbReference type="NCBI Taxonomy" id="269482"/>
    <lineage>
        <taxon>Bacteria</taxon>
        <taxon>Pseudomonadati</taxon>
        <taxon>Pseudomonadota</taxon>
        <taxon>Betaproteobacteria</taxon>
        <taxon>Burkholderiales</taxon>
        <taxon>Burkholderiaceae</taxon>
        <taxon>Burkholderia</taxon>
        <taxon>Burkholderia cepacia complex</taxon>
    </lineage>
</organism>
<accession>A4JMF8</accession>
<reference evidence="3" key="1">
    <citation type="submission" date="2007-03" db="EMBL/GenBank/DDBJ databases">
        <title>Complete sequence of chromosome 2 of Burkholderia vietnamiensis G4.</title>
        <authorList>
            <consortium name="US DOE Joint Genome Institute"/>
            <person name="Copeland A."/>
            <person name="Lucas S."/>
            <person name="Lapidus A."/>
            <person name="Barry K."/>
            <person name="Detter J.C."/>
            <person name="Glavina del Rio T."/>
            <person name="Hammon N."/>
            <person name="Israni S."/>
            <person name="Dalin E."/>
            <person name="Tice H."/>
            <person name="Pitluck S."/>
            <person name="Chain P."/>
            <person name="Malfatti S."/>
            <person name="Shin M."/>
            <person name="Vergez L."/>
            <person name="Schmutz J."/>
            <person name="Larimer F."/>
            <person name="Land M."/>
            <person name="Hauser L."/>
            <person name="Kyrpides N."/>
            <person name="Tiedje J."/>
            <person name="Richardson P."/>
        </authorList>
    </citation>
    <scope>NUCLEOTIDE SEQUENCE [LARGE SCALE GENOMIC DNA]</scope>
    <source>
        <strain evidence="3">G4 / LMG 22486</strain>
    </source>
</reference>
<dbReference type="AlphaFoldDB" id="A4JMF8"/>
<name>A4JMF8_BURVG</name>
<evidence type="ECO:0000313" key="2">
    <source>
        <dbReference type="EMBL" id="ABO57461.1"/>
    </source>
</evidence>